<sequence length="521" mass="58400">MTSPPSPTMSETLSSCCSTAEEDLDDITHSEASSPEPKRPKHQNLRTRLEDILGNRLYPGPITGTVRDDDTPNSMMKNTSQNSYKSVDYPTSGVGNSQNLCCSLPDLNMAANNECKGLDLDCNCDCSNSNSESTEISLELRTDRRHKVVSSYYSHFKQIRSTPSLQNELSKFGSDDEVIAKEIEPTGMAVRNKSEAEVIPEAERTPEAEVIPEAYWRDNVNLSENPESVAAILDDDGHFVSKTHQQLETRSMTVRNSLPRAVARPASQCDDVFVDMLPMDEAPHGYDLEIVSMDAELTSLVGMPHLPQLNDVQAQKSSMSQTRHSMNSNISAGENTGNIEALSPIIPVYENSNVSPAGESFPAVLNKFETIYENSKPEILENSKVRVDGLEVSVDSKNDSGQFLGSRRIEKEFKSELEFSTVLTLAYVRVRDLTNSIDKAQEYLAKIDKSDEGSEIDELRYKIQALFDSRASLSMEHAKWRSQFSEHYHQRKRALNTLKVRACRTEQTYFKLRKELVDMEK</sequence>
<gene>
    <name evidence="2" type="primary">nhr-19</name>
    <name evidence="2" type="ORF">CM83_13095</name>
</gene>
<proteinExistence type="predicted"/>
<feature type="compositionally biased region" description="Polar residues" evidence="1">
    <location>
        <begin position="72"/>
        <end position="84"/>
    </location>
</feature>
<dbReference type="EMBL" id="GBHO01020558">
    <property type="protein sequence ID" value="JAG23046.1"/>
    <property type="molecule type" value="Transcribed_RNA"/>
</dbReference>
<name>A0A0A9XTN2_LYGHE</name>
<reference evidence="2" key="2">
    <citation type="submission" date="2014-07" db="EMBL/GenBank/DDBJ databases">
        <authorList>
            <person name="Hull J."/>
        </authorList>
    </citation>
    <scope>NUCLEOTIDE SEQUENCE</scope>
</reference>
<organism evidence="2">
    <name type="scientific">Lygus hesperus</name>
    <name type="common">Western plant bug</name>
    <dbReference type="NCBI Taxonomy" id="30085"/>
    <lineage>
        <taxon>Eukaryota</taxon>
        <taxon>Metazoa</taxon>
        <taxon>Ecdysozoa</taxon>
        <taxon>Arthropoda</taxon>
        <taxon>Hexapoda</taxon>
        <taxon>Insecta</taxon>
        <taxon>Pterygota</taxon>
        <taxon>Neoptera</taxon>
        <taxon>Paraneoptera</taxon>
        <taxon>Hemiptera</taxon>
        <taxon>Heteroptera</taxon>
        <taxon>Panheteroptera</taxon>
        <taxon>Cimicomorpha</taxon>
        <taxon>Miridae</taxon>
        <taxon>Mirini</taxon>
        <taxon>Lygus</taxon>
    </lineage>
</organism>
<feature type="region of interest" description="Disordered" evidence="1">
    <location>
        <begin position="1"/>
        <end position="84"/>
    </location>
</feature>
<keyword evidence="2" id="KW-0675">Receptor</keyword>
<evidence type="ECO:0000256" key="1">
    <source>
        <dbReference type="SAM" id="MobiDB-lite"/>
    </source>
</evidence>
<reference evidence="2" key="1">
    <citation type="journal article" date="2014" name="PLoS ONE">
        <title>Transcriptome-Based Identification of ABC Transporters in the Western Tarnished Plant Bug Lygus hesperus.</title>
        <authorList>
            <person name="Hull J.J."/>
            <person name="Chaney K."/>
            <person name="Geib S.M."/>
            <person name="Fabrick J.A."/>
            <person name="Brent C.S."/>
            <person name="Walsh D."/>
            <person name="Lavine L.C."/>
        </authorList>
    </citation>
    <scope>NUCLEOTIDE SEQUENCE</scope>
</reference>
<protein>
    <submittedName>
        <fullName evidence="2">Nuclear hormone receptor family member nhr-19</fullName>
    </submittedName>
</protein>
<feature type="non-terminal residue" evidence="2">
    <location>
        <position position="521"/>
    </location>
</feature>
<evidence type="ECO:0000313" key="2">
    <source>
        <dbReference type="EMBL" id="JAG23046.1"/>
    </source>
</evidence>
<dbReference type="AlphaFoldDB" id="A0A0A9XTN2"/>
<accession>A0A0A9XTN2</accession>
<feature type="compositionally biased region" description="Polar residues" evidence="1">
    <location>
        <begin position="8"/>
        <end position="18"/>
    </location>
</feature>